<proteinExistence type="predicted"/>
<dbReference type="EMBL" id="CP051762">
    <property type="protein sequence ID" value="QPJ86759.1"/>
    <property type="molecule type" value="Genomic_DNA"/>
</dbReference>
<evidence type="ECO:0000313" key="2">
    <source>
        <dbReference type="Proteomes" id="UP000594603"/>
    </source>
</evidence>
<sequence>MLKNRTRIGSAIDTELYNKLKELSEKTRIPISKLLDEALEDLFKKHENQF</sequence>
<accession>A0ACD1BGS0</accession>
<reference evidence="1" key="1">
    <citation type="submission" date="2020-04" db="EMBL/GenBank/DDBJ databases">
        <title>A novel bacterium ('Candidatus Sarcina troglodytae' sp. nov.) linked to a protracted, uniformly lethal epizootic among sanctuary western chimpanzees (Pan troglodytes verus) in Sierra Leone.</title>
        <authorList>
            <person name="Owens L.A."/>
            <person name="Colitti B."/>
            <person name="Hirji I."/>
            <person name="Pizaro A."/>
            <person name="Jaffe J.E."/>
            <person name="Moittie S."/>
            <person name="Bishop-Lilly K.A."/>
            <person name="Estrella L.A."/>
            <person name="Voegtly L.J."/>
            <person name="Kuhn J.H."/>
            <person name="Suen G."/>
            <person name="Deblois C.L."/>
            <person name="Dunn C."/>
            <person name="Juan-Salles C."/>
            <person name="Goldberg T.L."/>
        </authorList>
    </citation>
    <scope>NUCLEOTIDE SEQUENCE</scope>
    <source>
        <strain evidence="1">JB2</strain>
    </source>
</reference>
<geneLocation type="plasmid" evidence="1 2">
    <name>p8</name>
</geneLocation>
<name>A0ACD1BGS0_9CLOT</name>
<organism evidence="1 2">
    <name type="scientific">Candidatus Sarcina troglodytae</name>
    <dbReference type="NCBI Taxonomy" id="2726954"/>
    <lineage>
        <taxon>Bacteria</taxon>
        <taxon>Bacillati</taxon>
        <taxon>Bacillota</taxon>
        <taxon>Clostridia</taxon>
        <taxon>Eubacteriales</taxon>
        <taxon>Clostridiaceae</taxon>
        <taxon>Sarcina</taxon>
    </lineage>
</organism>
<evidence type="ECO:0000313" key="1">
    <source>
        <dbReference type="EMBL" id="QPJ86759.1"/>
    </source>
</evidence>
<keyword evidence="2" id="KW-1185">Reference proteome</keyword>
<gene>
    <name evidence="1" type="ORF">HH195_12370</name>
</gene>
<protein>
    <submittedName>
        <fullName evidence="1">Ribbon-helix-helix domain-containing protein</fullName>
    </submittedName>
</protein>
<dbReference type="Proteomes" id="UP000594603">
    <property type="component" value="Plasmid p8"/>
</dbReference>
<keyword evidence="1" id="KW-0614">Plasmid</keyword>